<dbReference type="AlphaFoldDB" id="A0A370DSE2"/>
<protein>
    <recommendedName>
        <fullName evidence="1">HTH cro/C1-type domain-containing protein</fullName>
    </recommendedName>
</protein>
<sequence length="106" mass="11931">MVPIPVRRALRKLGQDIRDARLRRRIPTAVMAERASISRTTLNKIEKGDPGVSLGNYANVLFVLGMAERLGDLADVRTDVVGLELEDERLPQRIRKPRRSGQKSKT</sequence>
<comment type="caution">
    <text evidence="2">The sequence shown here is derived from an EMBL/GenBank/DDBJ whole genome shotgun (WGS) entry which is preliminary data.</text>
</comment>
<dbReference type="SUPFAM" id="SSF47413">
    <property type="entry name" value="lambda repressor-like DNA-binding domains"/>
    <property type="match status" value="1"/>
</dbReference>
<keyword evidence="3" id="KW-1185">Reference proteome</keyword>
<organism evidence="2 3">
    <name type="scientific">endosymbiont of Escarpia spicata</name>
    <dbReference type="NCBI Taxonomy" id="2200908"/>
    <lineage>
        <taxon>Bacteria</taxon>
        <taxon>Pseudomonadati</taxon>
        <taxon>Pseudomonadota</taxon>
        <taxon>Gammaproteobacteria</taxon>
        <taxon>sulfur-oxidizing symbionts</taxon>
    </lineage>
</organism>
<dbReference type="Gene3D" id="1.10.260.40">
    <property type="entry name" value="lambda repressor-like DNA-binding domains"/>
    <property type="match status" value="1"/>
</dbReference>
<dbReference type="InterPro" id="IPR001387">
    <property type="entry name" value="Cro/C1-type_HTH"/>
</dbReference>
<dbReference type="PROSITE" id="PS50943">
    <property type="entry name" value="HTH_CROC1"/>
    <property type="match status" value="1"/>
</dbReference>
<evidence type="ECO:0000313" key="2">
    <source>
        <dbReference type="EMBL" id="RDH87950.1"/>
    </source>
</evidence>
<dbReference type="Pfam" id="PF13560">
    <property type="entry name" value="HTH_31"/>
    <property type="match status" value="1"/>
</dbReference>
<evidence type="ECO:0000313" key="3">
    <source>
        <dbReference type="Proteomes" id="UP000254771"/>
    </source>
</evidence>
<reference evidence="2 3" key="1">
    <citation type="journal article" date="2018" name="ISME J.">
        <title>Endosymbiont genomes yield clues of tubeworm success.</title>
        <authorList>
            <person name="Li Y."/>
            <person name="Liles M.R."/>
            <person name="Halanych K.M."/>
        </authorList>
    </citation>
    <scope>NUCLEOTIDE SEQUENCE [LARGE SCALE GENOMIC DNA]</scope>
    <source>
        <strain evidence="2">A1462</strain>
    </source>
</reference>
<dbReference type="GO" id="GO:0003677">
    <property type="term" value="F:DNA binding"/>
    <property type="evidence" value="ECO:0007669"/>
    <property type="project" value="InterPro"/>
</dbReference>
<dbReference type="EMBL" id="QFXE01000005">
    <property type="protein sequence ID" value="RDH87950.1"/>
    <property type="molecule type" value="Genomic_DNA"/>
</dbReference>
<gene>
    <name evidence="2" type="ORF">DIZ78_03880</name>
</gene>
<proteinExistence type="predicted"/>
<dbReference type="Proteomes" id="UP000254771">
    <property type="component" value="Unassembled WGS sequence"/>
</dbReference>
<evidence type="ECO:0000259" key="1">
    <source>
        <dbReference type="PROSITE" id="PS50943"/>
    </source>
</evidence>
<dbReference type="CDD" id="cd00093">
    <property type="entry name" value="HTH_XRE"/>
    <property type="match status" value="1"/>
</dbReference>
<accession>A0A370DSE2</accession>
<feature type="domain" description="HTH cro/C1-type" evidence="1">
    <location>
        <begin position="17"/>
        <end position="48"/>
    </location>
</feature>
<dbReference type="InterPro" id="IPR010982">
    <property type="entry name" value="Lambda_DNA-bd_dom_sf"/>
</dbReference>
<name>A0A370DSE2_9GAMM</name>